<protein>
    <submittedName>
        <fullName evidence="2">Uncharacterized homolog of phage Mu protein gp47</fullName>
    </submittedName>
</protein>
<dbReference type="AlphaFoldDB" id="A0A447V5H7"/>
<dbReference type="EMBL" id="LR134201">
    <property type="protein sequence ID" value="VEB99920.1"/>
    <property type="molecule type" value="Genomic_DNA"/>
</dbReference>
<dbReference type="OrthoDB" id="7497539at2"/>
<feature type="domain" description="Baseplate protein J-like barrel" evidence="1">
    <location>
        <begin position="107"/>
        <end position="185"/>
    </location>
</feature>
<dbReference type="RefSeq" id="WP_126357279.1">
    <property type="nucleotide sequence ID" value="NZ_LR134201.1"/>
</dbReference>
<dbReference type="Pfam" id="PF04865">
    <property type="entry name" value="Baseplate_J"/>
    <property type="match status" value="1"/>
</dbReference>
<gene>
    <name evidence="2" type="ORF">NCTC11466_03472</name>
</gene>
<organism evidence="2 3">
    <name type="scientific">Cedecea lapagei</name>
    <dbReference type="NCBI Taxonomy" id="158823"/>
    <lineage>
        <taxon>Bacteria</taxon>
        <taxon>Pseudomonadati</taxon>
        <taxon>Pseudomonadota</taxon>
        <taxon>Gammaproteobacteria</taxon>
        <taxon>Enterobacterales</taxon>
        <taxon>Enterobacteriaceae</taxon>
        <taxon>Cedecea</taxon>
    </lineage>
</organism>
<evidence type="ECO:0000313" key="2">
    <source>
        <dbReference type="EMBL" id="VEB99920.1"/>
    </source>
</evidence>
<sequence length="411" mass="43695">MADVTVSTSVPDVTLSDIGVALPDELDILNGRMSDLDTAMGGGMSKSLTTPQGQIAMTDTAIIAAKNSALAWLISQINPDFASGRMQDAIGRIYFMDRIASQGTVVTATCTGLVGTRIPEGSVAQDAEGYLYSSLSSVVIPAGGAVDIQFQNQTPGPIPCASGALNTIFRAVNGWSGVNNASPGVVGVDVENRISFEKRRQQSVARNGRNMDGATLAGLLAVNGVLDAYVWSNRTSATVNQGVTNFPVAAHSIYIGVYGGSDEDIAKSIFETKNPGSNLNGNTTFIVEDKENYSAPYPQYTMQWQRVSPVRIRFRVEIEKNQGLPSDVTVQVKSMVQTVFNGEYSGIVKARIGSRINSGVYYAPVISVSPQYLNISSLEISTDGSTYNPSVTVGIDQVPTIQLDDIEVVLV</sequence>
<reference evidence="2 3" key="1">
    <citation type="submission" date="2018-12" db="EMBL/GenBank/DDBJ databases">
        <authorList>
            <consortium name="Pathogen Informatics"/>
        </authorList>
    </citation>
    <scope>NUCLEOTIDE SEQUENCE [LARGE SCALE GENOMIC DNA]</scope>
    <source>
        <strain evidence="2 3">NCTC11466</strain>
    </source>
</reference>
<dbReference type="Proteomes" id="UP000274122">
    <property type="component" value="Chromosome"/>
</dbReference>
<evidence type="ECO:0000259" key="1">
    <source>
        <dbReference type="Pfam" id="PF04865"/>
    </source>
</evidence>
<proteinExistence type="predicted"/>
<name>A0A447V5H7_9ENTR</name>
<evidence type="ECO:0000313" key="3">
    <source>
        <dbReference type="Proteomes" id="UP000274122"/>
    </source>
</evidence>
<keyword evidence="3" id="KW-1185">Reference proteome</keyword>
<dbReference type="InterPro" id="IPR006949">
    <property type="entry name" value="Barrel_Baseplate_J-like"/>
</dbReference>
<accession>A0A447V5H7</accession>
<dbReference type="KEGG" id="clap:NCTC11466_03472"/>